<dbReference type="Gene3D" id="3.40.1280.10">
    <property type="match status" value="1"/>
</dbReference>
<dbReference type="SUPFAM" id="SSF88697">
    <property type="entry name" value="PUA domain-like"/>
    <property type="match status" value="1"/>
</dbReference>
<evidence type="ECO:0000256" key="2">
    <source>
        <dbReference type="ARBA" id="ARBA00005528"/>
    </source>
</evidence>
<dbReference type="GO" id="GO:0070042">
    <property type="term" value="F:rRNA (uridine-N3-)-methyltransferase activity"/>
    <property type="evidence" value="ECO:0007669"/>
    <property type="project" value="TreeGrafter"/>
</dbReference>
<keyword evidence="8" id="KW-0808">Transferase</keyword>
<reference evidence="15 16" key="1">
    <citation type="submission" date="2015-09" db="EMBL/GenBank/DDBJ databases">
        <title>Draft genome sequence of Alicyclobacillus ferrooxydans DSM 22381.</title>
        <authorList>
            <person name="Hemp J."/>
        </authorList>
    </citation>
    <scope>NUCLEOTIDE SEQUENCE [LARGE SCALE GENOMIC DNA]</scope>
    <source>
        <strain evidence="15 16">TC-34</strain>
    </source>
</reference>
<dbReference type="InterPro" id="IPR006700">
    <property type="entry name" value="RsmE"/>
</dbReference>
<dbReference type="Gene3D" id="2.40.240.20">
    <property type="entry name" value="Hypothetical PUA domain-like, domain 1"/>
    <property type="match status" value="1"/>
</dbReference>
<evidence type="ECO:0000256" key="1">
    <source>
        <dbReference type="ARBA" id="ARBA00004496"/>
    </source>
</evidence>
<dbReference type="PATRIC" id="fig|471514.4.peg.2323"/>
<evidence type="ECO:0000259" key="14">
    <source>
        <dbReference type="Pfam" id="PF20260"/>
    </source>
</evidence>
<dbReference type="InterPro" id="IPR029026">
    <property type="entry name" value="tRNA_m1G_MTases_N"/>
</dbReference>
<dbReference type="STRING" id="471514.AN477_23345"/>
<keyword evidence="5" id="KW-0963">Cytoplasm</keyword>
<dbReference type="Pfam" id="PF04452">
    <property type="entry name" value="Methyltrans_RNA"/>
    <property type="match status" value="2"/>
</dbReference>
<dbReference type="Proteomes" id="UP000050482">
    <property type="component" value="Unassembled WGS sequence"/>
</dbReference>
<keyword evidence="6" id="KW-0698">rRNA processing</keyword>
<evidence type="ECO:0000256" key="3">
    <source>
        <dbReference type="ARBA" id="ARBA00012328"/>
    </source>
</evidence>
<dbReference type="InterPro" id="IPR015947">
    <property type="entry name" value="PUA-like_sf"/>
</dbReference>
<dbReference type="RefSeq" id="WP_054971579.1">
    <property type="nucleotide sequence ID" value="NZ_LJCO01000108.1"/>
</dbReference>
<dbReference type="InterPro" id="IPR046887">
    <property type="entry name" value="RsmE_PUA-like"/>
</dbReference>
<dbReference type="EMBL" id="LJCO01000108">
    <property type="protein sequence ID" value="KPV38965.1"/>
    <property type="molecule type" value="Genomic_DNA"/>
</dbReference>
<evidence type="ECO:0000256" key="7">
    <source>
        <dbReference type="ARBA" id="ARBA00022603"/>
    </source>
</evidence>
<dbReference type="GO" id="GO:0005737">
    <property type="term" value="C:cytoplasm"/>
    <property type="evidence" value="ECO:0007669"/>
    <property type="project" value="UniProtKB-SubCell"/>
</dbReference>
<evidence type="ECO:0000256" key="8">
    <source>
        <dbReference type="ARBA" id="ARBA00022679"/>
    </source>
</evidence>
<dbReference type="EC" id="2.1.1.193" evidence="3"/>
<dbReference type="AlphaFoldDB" id="A0A0N8PMK3"/>
<organism evidence="15 16">
    <name type="scientific">Alicyclobacillus ferrooxydans</name>
    <dbReference type="NCBI Taxonomy" id="471514"/>
    <lineage>
        <taxon>Bacteria</taxon>
        <taxon>Bacillati</taxon>
        <taxon>Bacillota</taxon>
        <taxon>Bacilli</taxon>
        <taxon>Bacillales</taxon>
        <taxon>Alicyclobacillaceae</taxon>
        <taxon>Alicyclobacillus</taxon>
    </lineage>
</organism>
<evidence type="ECO:0000313" key="16">
    <source>
        <dbReference type="Proteomes" id="UP000050482"/>
    </source>
</evidence>
<evidence type="ECO:0000256" key="9">
    <source>
        <dbReference type="ARBA" id="ARBA00022691"/>
    </source>
</evidence>
<comment type="caution">
    <text evidence="15">The sequence shown here is derived from an EMBL/GenBank/DDBJ whole genome shotgun (WGS) entry which is preliminary data.</text>
</comment>
<dbReference type="OrthoDB" id="9815641at2"/>
<protein>
    <recommendedName>
        <fullName evidence="4">Ribosomal RNA small subunit methyltransferase E</fullName>
        <ecNumber evidence="3">2.1.1.193</ecNumber>
    </recommendedName>
    <alternativeName>
        <fullName evidence="11">16S rRNA m3U1498 methyltransferase</fullName>
    </alternativeName>
</protein>
<dbReference type="SUPFAM" id="SSF75217">
    <property type="entry name" value="alpha/beta knot"/>
    <property type="match status" value="1"/>
</dbReference>
<comment type="catalytic activity">
    <reaction evidence="12">
        <text>uridine(1498) in 16S rRNA + S-adenosyl-L-methionine = N(3)-methyluridine(1498) in 16S rRNA + S-adenosyl-L-homocysteine + H(+)</text>
        <dbReference type="Rhea" id="RHEA:42920"/>
        <dbReference type="Rhea" id="RHEA-COMP:10283"/>
        <dbReference type="Rhea" id="RHEA-COMP:10284"/>
        <dbReference type="ChEBI" id="CHEBI:15378"/>
        <dbReference type="ChEBI" id="CHEBI:57856"/>
        <dbReference type="ChEBI" id="CHEBI:59789"/>
        <dbReference type="ChEBI" id="CHEBI:65315"/>
        <dbReference type="ChEBI" id="CHEBI:74502"/>
        <dbReference type="EC" id="2.1.1.193"/>
    </reaction>
</comment>
<keyword evidence="16" id="KW-1185">Reference proteome</keyword>
<evidence type="ECO:0000313" key="15">
    <source>
        <dbReference type="EMBL" id="KPV38965.1"/>
    </source>
</evidence>
<comment type="function">
    <text evidence="10">Specifically methylates the N3 position of the uracil ring of uridine 1498 (m3U1498) in 16S rRNA. Acts on the fully assembled 30S ribosomal subunit.</text>
</comment>
<evidence type="ECO:0000256" key="4">
    <source>
        <dbReference type="ARBA" id="ARBA00013673"/>
    </source>
</evidence>
<sequence>MNPRVFLDREQLHVGQLVMVTGQDGHHLSRVLRVQEGETIAIGASEKGYLAIVQSIDGKAGTVECRIEQELPSHESVVRVYLIQGLPKADKAESIVQHGTEVGLAGYLLYESGRSVVHLDRKKAGQRLERWSKVVREAAGQSQRDLVPDVSYAARWVELKSWVEQLAPGLVLLLDEDEEVRSLKETLTAYAASKQGPISARGAVARQDGLLGTTGLEGTTEMPRGAGDAGVANAGPADGLRPVVLCVGPEGGWDDKERQAFREQIGGVPVTLGPRILRTETAGLVAASAVLYHFHAMGG</sequence>
<comment type="subcellular location">
    <subcellularLocation>
        <location evidence="1">Cytoplasm</location>
    </subcellularLocation>
</comment>
<dbReference type="InterPro" id="IPR029028">
    <property type="entry name" value="Alpha/beta_knot_MTases"/>
</dbReference>
<evidence type="ECO:0000256" key="6">
    <source>
        <dbReference type="ARBA" id="ARBA00022552"/>
    </source>
</evidence>
<evidence type="ECO:0000256" key="5">
    <source>
        <dbReference type="ARBA" id="ARBA00022490"/>
    </source>
</evidence>
<dbReference type="InterPro" id="IPR046886">
    <property type="entry name" value="RsmE_MTase_dom"/>
</dbReference>
<evidence type="ECO:0000256" key="11">
    <source>
        <dbReference type="ARBA" id="ARBA00033196"/>
    </source>
</evidence>
<dbReference type="GO" id="GO:0070475">
    <property type="term" value="P:rRNA base methylation"/>
    <property type="evidence" value="ECO:0007669"/>
    <property type="project" value="TreeGrafter"/>
</dbReference>
<comment type="similarity">
    <text evidence="2">Belongs to the RNA methyltransferase RsmE family.</text>
</comment>
<dbReference type="NCBIfam" id="TIGR00046">
    <property type="entry name" value="RsmE family RNA methyltransferase"/>
    <property type="match status" value="2"/>
</dbReference>
<evidence type="ECO:0000259" key="13">
    <source>
        <dbReference type="Pfam" id="PF04452"/>
    </source>
</evidence>
<dbReference type="PANTHER" id="PTHR30027:SF3">
    <property type="entry name" value="16S RRNA (URACIL(1498)-N(3))-METHYLTRANSFERASE"/>
    <property type="match status" value="1"/>
</dbReference>
<gene>
    <name evidence="15" type="ORF">AN477_23345</name>
</gene>
<name>A0A0N8PMK3_9BACL</name>
<accession>A0A0N8PMK3</accession>
<keyword evidence="9" id="KW-0949">S-adenosyl-L-methionine</keyword>
<feature type="domain" description="Ribosomal RNA small subunit methyltransferase E PUA-like" evidence="14">
    <location>
        <begin position="20"/>
        <end position="63"/>
    </location>
</feature>
<proteinExistence type="inferred from homology"/>
<evidence type="ECO:0000256" key="12">
    <source>
        <dbReference type="ARBA" id="ARBA00047944"/>
    </source>
</evidence>
<dbReference type="PANTHER" id="PTHR30027">
    <property type="entry name" value="RIBOSOMAL RNA SMALL SUBUNIT METHYLTRANSFERASE E"/>
    <property type="match status" value="1"/>
</dbReference>
<feature type="domain" description="Ribosomal RNA small subunit methyltransferase E methyltransferase" evidence="13">
    <location>
        <begin position="241"/>
        <end position="290"/>
    </location>
</feature>
<dbReference type="CDD" id="cd18084">
    <property type="entry name" value="RsmE-like"/>
    <property type="match status" value="1"/>
</dbReference>
<evidence type="ECO:0000256" key="10">
    <source>
        <dbReference type="ARBA" id="ARBA00025699"/>
    </source>
</evidence>
<feature type="domain" description="Ribosomal RNA small subunit methyltransferase E methyltransferase" evidence="13">
    <location>
        <begin position="75"/>
        <end position="185"/>
    </location>
</feature>
<keyword evidence="7" id="KW-0489">Methyltransferase</keyword>
<dbReference type="Pfam" id="PF20260">
    <property type="entry name" value="PUA_4"/>
    <property type="match status" value="1"/>
</dbReference>